<feature type="domain" description="Major facilitator superfamily (MFS) profile" evidence="8">
    <location>
        <begin position="1"/>
        <end position="379"/>
    </location>
</feature>
<dbReference type="InterPro" id="IPR020846">
    <property type="entry name" value="MFS_dom"/>
</dbReference>
<accession>A0A212QZ73</accession>
<name>A0A212QZ73_9PROT</name>
<evidence type="ECO:0000256" key="7">
    <source>
        <dbReference type="SAM" id="Phobius"/>
    </source>
</evidence>
<feature type="transmembrane region" description="Helical" evidence="7">
    <location>
        <begin position="356"/>
        <end position="376"/>
    </location>
</feature>
<keyword evidence="4 7" id="KW-0812">Transmembrane</keyword>
<feature type="transmembrane region" description="Helical" evidence="7">
    <location>
        <begin position="325"/>
        <end position="344"/>
    </location>
</feature>
<dbReference type="PROSITE" id="PS50850">
    <property type="entry name" value="MFS"/>
    <property type="match status" value="1"/>
</dbReference>
<feature type="transmembrane region" description="Helical" evidence="7">
    <location>
        <begin position="291"/>
        <end position="313"/>
    </location>
</feature>
<keyword evidence="3" id="KW-1003">Cell membrane</keyword>
<dbReference type="SUPFAM" id="SSF103473">
    <property type="entry name" value="MFS general substrate transporter"/>
    <property type="match status" value="1"/>
</dbReference>
<feature type="transmembrane region" description="Helical" evidence="7">
    <location>
        <begin position="266"/>
        <end position="285"/>
    </location>
</feature>
<evidence type="ECO:0000313" key="9">
    <source>
        <dbReference type="EMBL" id="SNB65052.1"/>
    </source>
</evidence>
<dbReference type="InterPro" id="IPR036259">
    <property type="entry name" value="MFS_trans_sf"/>
</dbReference>
<keyword evidence="10" id="KW-1185">Reference proteome</keyword>
<protein>
    <submittedName>
        <fullName evidence="9">Predicted arabinose efflux permease, MFS family</fullName>
    </submittedName>
</protein>
<dbReference type="InterPro" id="IPR010290">
    <property type="entry name" value="TM_effector"/>
</dbReference>
<dbReference type="PANTHER" id="PTHR23513:SF11">
    <property type="entry name" value="STAPHYLOFERRIN A TRANSPORTER"/>
    <property type="match status" value="1"/>
</dbReference>
<dbReference type="AlphaFoldDB" id="A0A212QZ73"/>
<proteinExistence type="predicted"/>
<organism evidence="9 10">
    <name type="scientific">Arboricoccus pini</name>
    <dbReference type="NCBI Taxonomy" id="1963835"/>
    <lineage>
        <taxon>Bacteria</taxon>
        <taxon>Pseudomonadati</taxon>
        <taxon>Pseudomonadota</taxon>
        <taxon>Alphaproteobacteria</taxon>
        <taxon>Geminicoccales</taxon>
        <taxon>Geminicoccaceae</taxon>
        <taxon>Arboricoccus</taxon>
    </lineage>
</organism>
<feature type="transmembrane region" description="Helical" evidence="7">
    <location>
        <begin position="57"/>
        <end position="78"/>
    </location>
</feature>
<keyword evidence="2" id="KW-0813">Transport</keyword>
<dbReference type="GO" id="GO:0022857">
    <property type="term" value="F:transmembrane transporter activity"/>
    <property type="evidence" value="ECO:0007669"/>
    <property type="project" value="InterPro"/>
</dbReference>
<evidence type="ECO:0000256" key="6">
    <source>
        <dbReference type="ARBA" id="ARBA00023136"/>
    </source>
</evidence>
<sequence length="509" mass="54998">MLSNFGWLIQGTAAAWLMTSLAGTADMVALVQTAEQLPIVVLSLLAGAAADLWDRRVVLLIAQLWMFAVSTLLSLMTFMGLITPWALLGLTFALGLGAALQGPASQSVMRELVPPEDLPAAVTLSSIAYNFARSAAPGIGGILVATAGAQAAFLVNAVSYIGLIAVLLFWRRPKLKDDLPREHVASAIITGLRYALETRPIQSTVIRSAAFAFAATAPIALLPLVARDLAGGGPVTYGLLLGGFGAGAMGSAFFIHTLRQKLGADLLVRCLAVIFALQLLILALVPYKIVMVFALALGGIGWLGSFTSLNISIQTISAFWVQARIFSFYQMTQFVAMALGSWLWGELAVVTSLQTALLAAGGCMLATGFLGFVFHLPTGPAPDLRPAATRRQDPATAFAFRQDEGPVLVLVEYRVSVQDARAFARSMEEVGHLRKRNGARHWQVFQDVADAEHWIEAFDVRSWLDYRRQARRATAADEAIEARVRHYHKGDEPPLLRHLIARHFDQPTT</sequence>
<dbReference type="Pfam" id="PF05977">
    <property type="entry name" value="MFS_3"/>
    <property type="match status" value="1"/>
</dbReference>
<dbReference type="GO" id="GO:0005886">
    <property type="term" value="C:plasma membrane"/>
    <property type="evidence" value="ECO:0007669"/>
    <property type="project" value="UniProtKB-SubCell"/>
</dbReference>
<evidence type="ECO:0000256" key="5">
    <source>
        <dbReference type="ARBA" id="ARBA00022989"/>
    </source>
</evidence>
<keyword evidence="5 7" id="KW-1133">Transmembrane helix</keyword>
<comment type="subcellular location">
    <subcellularLocation>
        <location evidence="1">Cell membrane</location>
        <topology evidence="1">Multi-pass membrane protein</topology>
    </subcellularLocation>
</comment>
<feature type="transmembrane region" description="Helical" evidence="7">
    <location>
        <begin position="205"/>
        <end position="225"/>
    </location>
</feature>
<evidence type="ECO:0000256" key="1">
    <source>
        <dbReference type="ARBA" id="ARBA00004651"/>
    </source>
</evidence>
<dbReference type="Gene3D" id="1.20.1250.20">
    <property type="entry name" value="MFS general substrate transporter like domains"/>
    <property type="match status" value="1"/>
</dbReference>
<dbReference type="PANTHER" id="PTHR23513">
    <property type="entry name" value="INTEGRAL MEMBRANE EFFLUX PROTEIN-RELATED"/>
    <property type="match status" value="1"/>
</dbReference>
<evidence type="ECO:0000313" key="10">
    <source>
        <dbReference type="Proteomes" id="UP000197065"/>
    </source>
</evidence>
<evidence type="ECO:0000256" key="3">
    <source>
        <dbReference type="ARBA" id="ARBA00022475"/>
    </source>
</evidence>
<feature type="transmembrane region" description="Helical" evidence="7">
    <location>
        <begin position="151"/>
        <end position="170"/>
    </location>
</feature>
<evidence type="ECO:0000259" key="8">
    <source>
        <dbReference type="PROSITE" id="PS50850"/>
    </source>
</evidence>
<evidence type="ECO:0000256" key="4">
    <source>
        <dbReference type="ARBA" id="ARBA00022692"/>
    </source>
</evidence>
<keyword evidence="6 7" id="KW-0472">Membrane</keyword>
<feature type="transmembrane region" description="Helical" evidence="7">
    <location>
        <begin position="237"/>
        <end position="254"/>
    </location>
</feature>
<gene>
    <name evidence="9" type="ORF">SAMN07250955_104187</name>
</gene>
<dbReference type="CDD" id="cd06173">
    <property type="entry name" value="MFS_MefA_like"/>
    <property type="match status" value="1"/>
</dbReference>
<dbReference type="EMBL" id="FYEH01000004">
    <property type="protein sequence ID" value="SNB65052.1"/>
    <property type="molecule type" value="Genomic_DNA"/>
</dbReference>
<dbReference type="Proteomes" id="UP000197065">
    <property type="component" value="Unassembled WGS sequence"/>
</dbReference>
<reference evidence="9 10" key="1">
    <citation type="submission" date="2017-06" db="EMBL/GenBank/DDBJ databases">
        <authorList>
            <person name="Kim H.J."/>
            <person name="Triplett B.A."/>
        </authorList>
    </citation>
    <scope>NUCLEOTIDE SEQUENCE [LARGE SCALE GENOMIC DNA]</scope>
    <source>
        <strain evidence="9 10">B29T1</strain>
    </source>
</reference>
<evidence type="ECO:0000256" key="2">
    <source>
        <dbReference type="ARBA" id="ARBA00022448"/>
    </source>
</evidence>